<feature type="transmembrane region" description="Helical" evidence="2">
    <location>
        <begin position="153"/>
        <end position="179"/>
    </location>
</feature>
<name>A0ABP8XBZ0_9MICC</name>
<feature type="transmembrane region" description="Helical" evidence="2">
    <location>
        <begin position="257"/>
        <end position="274"/>
    </location>
</feature>
<feature type="transmembrane region" description="Helical" evidence="2">
    <location>
        <begin position="382"/>
        <end position="404"/>
    </location>
</feature>
<feature type="transmembrane region" description="Helical" evidence="2">
    <location>
        <begin position="75"/>
        <end position="101"/>
    </location>
</feature>
<evidence type="ECO:0000256" key="2">
    <source>
        <dbReference type="SAM" id="Phobius"/>
    </source>
</evidence>
<feature type="transmembrane region" description="Helical" evidence="2">
    <location>
        <begin position="499"/>
        <end position="522"/>
    </location>
</feature>
<feature type="compositionally biased region" description="Polar residues" evidence="1">
    <location>
        <begin position="1"/>
        <end position="26"/>
    </location>
</feature>
<accession>A0ABP8XBZ0</accession>
<evidence type="ECO:0000256" key="1">
    <source>
        <dbReference type="SAM" id="MobiDB-lite"/>
    </source>
</evidence>
<feature type="region of interest" description="Disordered" evidence="1">
    <location>
        <begin position="1"/>
        <end position="48"/>
    </location>
</feature>
<organism evidence="3 4">
    <name type="scientific">Kocuria gwangalliensis</name>
    <dbReference type="NCBI Taxonomy" id="501592"/>
    <lineage>
        <taxon>Bacteria</taxon>
        <taxon>Bacillati</taxon>
        <taxon>Actinomycetota</taxon>
        <taxon>Actinomycetes</taxon>
        <taxon>Micrococcales</taxon>
        <taxon>Micrococcaceae</taxon>
        <taxon>Kocuria</taxon>
    </lineage>
</organism>
<keyword evidence="4" id="KW-1185">Reference proteome</keyword>
<feature type="transmembrane region" description="Helical" evidence="2">
    <location>
        <begin position="534"/>
        <end position="557"/>
    </location>
</feature>
<feature type="transmembrane region" description="Helical" evidence="2">
    <location>
        <begin position="424"/>
        <end position="447"/>
    </location>
</feature>
<reference evidence="4" key="1">
    <citation type="journal article" date="2019" name="Int. J. Syst. Evol. Microbiol.">
        <title>The Global Catalogue of Microorganisms (GCM) 10K type strain sequencing project: providing services to taxonomists for standard genome sequencing and annotation.</title>
        <authorList>
            <consortium name="The Broad Institute Genomics Platform"/>
            <consortium name="The Broad Institute Genome Sequencing Center for Infectious Disease"/>
            <person name="Wu L."/>
            <person name="Ma J."/>
        </authorList>
    </citation>
    <scope>NUCLEOTIDE SEQUENCE [LARGE SCALE GENOMIC DNA]</scope>
    <source>
        <strain evidence="4">JCM 18958</strain>
    </source>
</reference>
<evidence type="ECO:0008006" key="5">
    <source>
        <dbReference type="Google" id="ProtNLM"/>
    </source>
</evidence>
<protein>
    <recommendedName>
        <fullName evidence="5">ABC-2 type transport system permease protein</fullName>
    </recommendedName>
</protein>
<sequence length="577" mass="60641">MASTRMNSTERSVTSGAPGTDTSAQGTVDVAPETLRPTGPAGPSTHARAVGPLTEGLRMAALKWRLLINTLTRSTWILVGTILGGLYVLFLVGSFGVALFLLGNESLETVRTVAVFFGTLLLAGWWLVPVVSSKADSSLDPSRLALFPLRIPGIQIGQILGAVIGIPGIATVLITAAWISSWRAWGSALVLAILCALLGLLLAFVGSRAVTALSANFNKRRRAGEIISIVLLGLVVLLGPLFALIGRGVGQVWEQLPTWAGYLAWSPLGATWAIPADVARGQWGAALGRLAITVATLAVLVVVWRAALRGALADATGDAARSGSRSMSGVGLFGRLPATGWGAVMARCLTYWLKDPRYSATLLIIPAMAAAFWFISEDGTGPIWVLPCFVALLMAYAISADVGYDNTAFTLHILAPVKGSHDRLGRALAMLCIGVPFVIAMLALSMVRTGGWSYLPGMIGICAALLLAGTGVVSVMSARYTYPVPPPGASPLKTPQGYTLLNVIIQFVILGAVALMALPPVILLVTQVVTGQALWGWLALAVGIVEGLGVFWVGIVLGGKWLDRRAPELLQEVAQYR</sequence>
<feature type="transmembrane region" description="Helical" evidence="2">
    <location>
        <begin position="226"/>
        <end position="245"/>
    </location>
</feature>
<dbReference type="EMBL" id="BAABLN010000034">
    <property type="protein sequence ID" value="GAA4703762.1"/>
    <property type="molecule type" value="Genomic_DNA"/>
</dbReference>
<dbReference type="RefSeq" id="WP_345311591.1">
    <property type="nucleotide sequence ID" value="NZ_BAABLN010000034.1"/>
</dbReference>
<feature type="transmembrane region" description="Helical" evidence="2">
    <location>
        <begin position="113"/>
        <end position="132"/>
    </location>
</feature>
<proteinExistence type="predicted"/>
<gene>
    <name evidence="3" type="ORF">GCM10025781_23290</name>
</gene>
<evidence type="ECO:0000313" key="4">
    <source>
        <dbReference type="Proteomes" id="UP001501446"/>
    </source>
</evidence>
<keyword evidence="2" id="KW-1133">Transmembrane helix</keyword>
<comment type="caution">
    <text evidence="3">The sequence shown here is derived from an EMBL/GenBank/DDBJ whole genome shotgun (WGS) entry which is preliminary data.</text>
</comment>
<feature type="transmembrane region" description="Helical" evidence="2">
    <location>
        <begin position="286"/>
        <end position="307"/>
    </location>
</feature>
<feature type="transmembrane region" description="Helical" evidence="2">
    <location>
        <begin position="453"/>
        <end position="478"/>
    </location>
</feature>
<feature type="transmembrane region" description="Helical" evidence="2">
    <location>
        <begin position="358"/>
        <end position="376"/>
    </location>
</feature>
<keyword evidence="2" id="KW-0472">Membrane</keyword>
<evidence type="ECO:0000313" key="3">
    <source>
        <dbReference type="EMBL" id="GAA4703762.1"/>
    </source>
</evidence>
<dbReference type="Proteomes" id="UP001501446">
    <property type="component" value="Unassembled WGS sequence"/>
</dbReference>
<feature type="transmembrane region" description="Helical" evidence="2">
    <location>
        <begin position="185"/>
        <end position="205"/>
    </location>
</feature>
<keyword evidence="2" id="KW-0812">Transmembrane</keyword>